<evidence type="ECO:0000313" key="2">
    <source>
        <dbReference type="Proteomes" id="UP000830671"/>
    </source>
</evidence>
<name>A0A9Q8WA96_9PEZI</name>
<reference evidence="1" key="1">
    <citation type="journal article" date="2021" name="Mol. Plant Microbe Interact.">
        <title>Complete Genome Sequence of the Plant-Pathogenic Fungus Colletotrichum lupini.</title>
        <authorList>
            <person name="Baroncelli R."/>
            <person name="Pensec F."/>
            <person name="Da Lio D."/>
            <person name="Boufleur T."/>
            <person name="Vicente I."/>
            <person name="Sarrocco S."/>
            <person name="Picot A."/>
            <person name="Baraldi E."/>
            <person name="Sukno S."/>
            <person name="Thon M."/>
            <person name="Le Floch G."/>
        </authorList>
    </citation>
    <scope>NUCLEOTIDE SEQUENCE</scope>
    <source>
        <strain evidence="1">IMI 504893</strain>
    </source>
</reference>
<evidence type="ECO:0000313" key="1">
    <source>
        <dbReference type="EMBL" id="UQC75816.1"/>
    </source>
</evidence>
<dbReference type="Proteomes" id="UP000830671">
    <property type="component" value="Chromosome 10"/>
</dbReference>
<gene>
    <name evidence="1" type="ORF">CLUP02_17324</name>
</gene>
<dbReference type="RefSeq" id="XP_049137461.1">
    <property type="nucleotide sequence ID" value="XM_049296237.1"/>
</dbReference>
<keyword evidence="2" id="KW-1185">Reference proteome</keyword>
<dbReference type="KEGG" id="clup:CLUP02_17324"/>
<proteinExistence type="predicted"/>
<sequence>MEFVGCVCGTLCESVSNPSFDCVVVYGPGSGVATGFAPLDLGRGKLRRLAG</sequence>
<dbReference type="AlphaFoldDB" id="A0A9Q8WA96"/>
<dbReference type="EMBL" id="CP019472">
    <property type="protein sequence ID" value="UQC75816.1"/>
    <property type="molecule type" value="Genomic_DNA"/>
</dbReference>
<accession>A0A9Q8WA96</accession>
<organism evidence="1 2">
    <name type="scientific">Colletotrichum lupini</name>
    <dbReference type="NCBI Taxonomy" id="145971"/>
    <lineage>
        <taxon>Eukaryota</taxon>
        <taxon>Fungi</taxon>
        <taxon>Dikarya</taxon>
        <taxon>Ascomycota</taxon>
        <taxon>Pezizomycotina</taxon>
        <taxon>Sordariomycetes</taxon>
        <taxon>Hypocreomycetidae</taxon>
        <taxon>Glomerellales</taxon>
        <taxon>Glomerellaceae</taxon>
        <taxon>Colletotrichum</taxon>
        <taxon>Colletotrichum acutatum species complex</taxon>
    </lineage>
</organism>
<dbReference type="GeneID" id="73351247"/>
<protein>
    <submittedName>
        <fullName evidence="1">Uncharacterized protein</fullName>
    </submittedName>
</protein>